<sequence>MDNHYDSAPAGTDTGSMRGFDPEFTDIVDYILRITYRIWEGKQVGLCRDYYSEDCPVYTLAGYTEGAEAVTQNTMRTLSAFPDRTLHADNIIWGGNDEDGIHSSHLITTNMTNLGPSEFGEATGVQAQIQVIAHCVCKENRIVEEWLVRDNLSLALQLGVDPLAYAREQARKPLDAKGTFARWLNDEHTRVSTSGRERQDYPAQDEHEARISTALHNIWNARMVGDCHLLYAENARLHASARDDYDGVDNIVRFYLEILGSLPDARISVDYTCSNAMLEGNYIAARWVIAGTHSGASLWGEPTHAPIVILGESHYRLVDGKVMEEWLVFDELAVLTQVARARLAQSENKEGDDR</sequence>
<gene>
    <name evidence="1" type="ORF">F0M18_15700</name>
</gene>
<accession>A0A5B0WPY6</accession>
<name>A0A5B0WPY6_9GAMM</name>
<comment type="caution">
    <text evidence="1">The sequence shown here is derived from an EMBL/GenBank/DDBJ whole genome shotgun (WGS) entry which is preliminary data.</text>
</comment>
<proteinExistence type="predicted"/>
<dbReference type="AlphaFoldDB" id="A0A5B0WPY6"/>
<dbReference type="Gene3D" id="3.10.450.50">
    <property type="match status" value="2"/>
</dbReference>
<dbReference type="InterPro" id="IPR009959">
    <property type="entry name" value="Cyclase_SnoaL-like"/>
</dbReference>
<dbReference type="SUPFAM" id="SSF54427">
    <property type="entry name" value="NTF2-like"/>
    <property type="match status" value="2"/>
</dbReference>
<dbReference type="RefSeq" id="WP_149612418.1">
    <property type="nucleotide sequence ID" value="NZ_VTUX01000008.1"/>
</dbReference>
<protein>
    <submittedName>
        <fullName evidence="1">Ester cyclase</fullName>
    </submittedName>
</protein>
<dbReference type="InterPro" id="IPR032710">
    <property type="entry name" value="NTF2-like_dom_sf"/>
</dbReference>
<evidence type="ECO:0000313" key="2">
    <source>
        <dbReference type="Proteomes" id="UP000323708"/>
    </source>
</evidence>
<keyword evidence="2" id="KW-1185">Reference proteome</keyword>
<dbReference type="PANTHER" id="PTHR38436">
    <property type="entry name" value="POLYKETIDE CYCLASE SNOAL-LIKE DOMAIN"/>
    <property type="match status" value="1"/>
</dbReference>
<dbReference type="Pfam" id="PF07366">
    <property type="entry name" value="SnoaL"/>
    <property type="match status" value="2"/>
</dbReference>
<reference evidence="1 2" key="1">
    <citation type="submission" date="2019-09" db="EMBL/GenBank/DDBJ databases">
        <authorList>
            <person name="Chen X.-Y."/>
        </authorList>
    </citation>
    <scope>NUCLEOTIDE SEQUENCE [LARGE SCALE GENOMIC DNA]</scope>
    <source>
        <strain evidence="1 2">NY5</strain>
    </source>
</reference>
<dbReference type="PANTHER" id="PTHR38436:SF1">
    <property type="entry name" value="ESTER CYCLASE"/>
    <property type="match status" value="1"/>
</dbReference>
<evidence type="ECO:0000313" key="1">
    <source>
        <dbReference type="EMBL" id="KAA1189120.1"/>
    </source>
</evidence>
<organism evidence="1 2">
    <name type="scientific">Pseudohalioglobus sediminis</name>
    <dbReference type="NCBI Taxonomy" id="2606449"/>
    <lineage>
        <taxon>Bacteria</taxon>
        <taxon>Pseudomonadati</taxon>
        <taxon>Pseudomonadota</taxon>
        <taxon>Gammaproteobacteria</taxon>
        <taxon>Cellvibrionales</taxon>
        <taxon>Halieaceae</taxon>
        <taxon>Pseudohalioglobus</taxon>
    </lineage>
</organism>
<dbReference type="EMBL" id="VTUX01000008">
    <property type="protein sequence ID" value="KAA1189120.1"/>
    <property type="molecule type" value="Genomic_DNA"/>
</dbReference>
<dbReference type="Proteomes" id="UP000323708">
    <property type="component" value="Unassembled WGS sequence"/>
</dbReference>
<dbReference type="GO" id="GO:0030638">
    <property type="term" value="P:polyketide metabolic process"/>
    <property type="evidence" value="ECO:0007669"/>
    <property type="project" value="InterPro"/>
</dbReference>